<organism evidence="2">
    <name type="scientific">marine metagenome</name>
    <dbReference type="NCBI Taxonomy" id="408172"/>
    <lineage>
        <taxon>unclassified sequences</taxon>
        <taxon>metagenomes</taxon>
        <taxon>ecological metagenomes</taxon>
    </lineage>
</organism>
<evidence type="ECO:0000313" key="2">
    <source>
        <dbReference type="EMBL" id="SVB71902.1"/>
    </source>
</evidence>
<gene>
    <name evidence="2" type="ORF">METZ01_LOCUS224756</name>
</gene>
<feature type="domain" description="Cytochrome C Planctomycete-type" evidence="1">
    <location>
        <begin position="42"/>
        <end position="75"/>
    </location>
</feature>
<dbReference type="EMBL" id="UINC01054332">
    <property type="protein sequence ID" value="SVB71902.1"/>
    <property type="molecule type" value="Genomic_DNA"/>
</dbReference>
<name>A0A382GAN4_9ZZZZ</name>
<proteinExistence type="predicted"/>
<reference evidence="2" key="1">
    <citation type="submission" date="2018-05" db="EMBL/GenBank/DDBJ databases">
        <authorList>
            <person name="Lanie J.A."/>
            <person name="Ng W.-L."/>
            <person name="Kazmierczak K.M."/>
            <person name="Andrzejewski T.M."/>
            <person name="Davidsen T.M."/>
            <person name="Wayne K.J."/>
            <person name="Tettelin H."/>
            <person name="Glass J.I."/>
            <person name="Rusch D."/>
            <person name="Podicherti R."/>
            <person name="Tsui H.-C.T."/>
            <person name="Winkler M.E."/>
        </authorList>
    </citation>
    <scope>NUCLEOTIDE SEQUENCE</scope>
</reference>
<sequence>MKRYHFIPLALAVCTNAGLAQDAEEDEIDFVRDVQPVLEFNCVSCHRADNAKGKLRLDAKEHAFKSKDVITPGDP</sequence>
<dbReference type="InterPro" id="IPR011429">
    <property type="entry name" value="Cyt_c_Planctomycete-type"/>
</dbReference>
<accession>A0A382GAN4</accession>
<evidence type="ECO:0000259" key="1">
    <source>
        <dbReference type="Pfam" id="PF07635"/>
    </source>
</evidence>
<protein>
    <recommendedName>
        <fullName evidence="1">Cytochrome C Planctomycete-type domain-containing protein</fullName>
    </recommendedName>
</protein>
<dbReference type="Pfam" id="PF07635">
    <property type="entry name" value="PSCyt1"/>
    <property type="match status" value="1"/>
</dbReference>
<feature type="non-terminal residue" evidence="2">
    <location>
        <position position="75"/>
    </location>
</feature>
<dbReference type="AlphaFoldDB" id="A0A382GAN4"/>